<reference evidence="1 2" key="1">
    <citation type="journal article" date="2019" name="Commun. Biol.">
        <title>The bagworm genome reveals a unique fibroin gene that provides high tensile strength.</title>
        <authorList>
            <person name="Kono N."/>
            <person name="Nakamura H."/>
            <person name="Ohtoshi R."/>
            <person name="Tomita M."/>
            <person name="Numata K."/>
            <person name="Arakawa K."/>
        </authorList>
    </citation>
    <scope>NUCLEOTIDE SEQUENCE [LARGE SCALE GENOMIC DNA]</scope>
</reference>
<protein>
    <submittedName>
        <fullName evidence="1">Uncharacterized protein</fullName>
    </submittedName>
</protein>
<dbReference type="Proteomes" id="UP000299102">
    <property type="component" value="Unassembled WGS sequence"/>
</dbReference>
<accession>A0A4C1X7B2</accession>
<name>A0A4C1X7B2_EUMVA</name>
<keyword evidence="2" id="KW-1185">Reference proteome</keyword>
<evidence type="ECO:0000313" key="1">
    <source>
        <dbReference type="EMBL" id="GBP59686.1"/>
    </source>
</evidence>
<dbReference type="AlphaFoldDB" id="A0A4C1X7B2"/>
<sequence length="206" mass="23167">MERYTSMKRWWLDDQKIGFESIKRHGVLSYLWRPTTYERNIEDGSEKNYGMSMEIASYTTAFFARYSDLKTLPPAVASVSCVTKKCGRSKLHSLYLGEYVKLLVMDVFILLVTSGLRSEIGQFDGLKCVRVLVDRSLSSAPLASITPLPSVPHFPFIYPYQEGGKAPVTPTSLLVSMRGNGLLVLVPESLGSQTLRLMQPTANWME</sequence>
<proteinExistence type="predicted"/>
<gene>
    <name evidence="1" type="ORF">EVAR_48654_1</name>
</gene>
<organism evidence="1 2">
    <name type="scientific">Eumeta variegata</name>
    <name type="common">Bagworm moth</name>
    <name type="synonym">Eumeta japonica</name>
    <dbReference type="NCBI Taxonomy" id="151549"/>
    <lineage>
        <taxon>Eukaryota</taxon>
        <taxon>Metazoa</taxon>
        <taxon>Ecdysozoa</taxon>
        <taxon>Arthropoda</taxon>
        <taxon>Hexapoda</taxon>
        <taxon>Insecta</taxon>
        <taxon>Pterygota</taxon>
        <taxon>Neoptera</taxon>
        <taxon>Endopterygota</taxon>
        <taxon>Lepidoptera</taxon>
        <taxon>Glossata</taxon>
        <taxon>Ditrysia</taxon>
        <taxon>Tineoidea</taxon>
        <taxon>Psychidae</taxon>
        <taxon>Oiketicinae</taxon>
        <taxon>Eumeta</taxon>
    </lineage>
</organism>
<dbReference type="EMBL" id="BGZK01000768">
    <property type="protein sequence ID" value="GBP59686.1"/>
    <property type="molecule type" value="Genomic_DNA"/>
</dbReference>
<comment type="caution">
    <text evidence="1">The sequence shown here is derived from an EMBL/GenBank/DDBJ whole genome shotgun (WGS) entry which is preliminary data.</text>
</comment>
<evidence type="ECO:0000313" key="2">
    <source>
        <dbReference type="Proteomes" id="UP000299102"/>
    </source>
</evidence>